<evidence type="ECO:0000256" key="3">
    <source>
        <dbReference type="PROSITE-ProRule" id="PRU00169"/>
    </source>
</evidence>
<protein>
    <submittedName>
        <fullName evidence="7">Response regulator transcription factor</fullName>
    </submittedName>
</protein>
<evidence type="ECO:0000256" key="1">
    <source>
        <dbReference type="ARBA" id="ARBA00022553"/>
    </source>
</evidence>
<feature type="region of interest" description="Disordered" evidence="4">
    <location>
        <begin position="160"/>
        <end position="185"/>
    </location>
</feature>
<keyword evidence="2" id="KW-0238">DNA-binding</keyword>
<keyword evidence="1 3" id="KW-0597">Phosphoprotein</keyword>
<feature type="domain" description="HTH luxR-type" evidence="5">
    <location>
        <begin position="179"/>
        <end position="244"/>
    </location>
</feature>
<dbReference type="PROSITE" id="PS50043">
    <property type="entry name" value="HTH_LUXR_2"/>
    <property type="match status" value="1"/>
</dbReference>
<evidence type="ECO:0000259" key="5">
    <source>
        <dbReference type="PROSITE" id="PS50043"/>
    </source>
</evidence>
<proteinExistence type="predicted"/>
<evidence type="ECO:0000256" key="2">
    <source>
        <dbReference type="ARBA" id="ARBA00023125"/>
    </source>
</evidence>
<feature type="compositionally biased region" description="Basic and acidic residues" evidence="4">
    <location>
        <begin position="161"/>
        <end position="174"/>
    </location>
</feature>
<dbReference type="PANTHER" id="PTHR43214">
    <property type="entry name" value="TWO-COMPONENT RESPONSE REGULATOR"/>
    <property type="match status" value="1"/>
</dbReference>
<dbReference type="InterPro" id="IPR058245">
    <property type="entry name" value="NreC/VraR/RcsB-like_REC"/>
</dbReference>
<dbReference type="InterPro" id="IPR011006">
    <property type="entry name" value="CheY-like_superfamily"/>
</dbReference>
<dbReference type="Pfam" id="PF00072">
    <property type="entry name" value="Response_reg"/>
    <property type="match status" value="1"/>
</dbReference>
<dbReference type="CDD" id="cd17535">
    <property type="entry name" value="REC_NarL-like"/>
    <property type="match status" value="1"/>
</dbReference>
<dbReference type="PROSITE" id="PS00622">
    <property type="entry name" value="HTH_LUXR_1"/>
    <property type="match status" value="1"/>
</dbReference>
<keyword evidence="8" id="KW-1185">Reference proteome</keyword>
<evidence type="ECO:0000259" key="6">
    <source>
        <dbReference type="PROSITE" id="PS50110"/>
    </source>
</evidence>
<dbReference type="SMART" id="SM00448">
    <property type="entry name" value="REC"/>
    <property type="match status" value="1"/>
</dbReference>
<feature type="modified residue" description="4-aspartylphosphate" evidence="3">
    <location>
        <position position="76"/>
    </location>
</feature>
<sequence>MTVGTQWRPDGDGGESGDGEARQIRVVVADDNPVVRSGLVALLEATGEVRVLGQASNGGEAIELTRRFAPDLVLLDVRMPLMDGITALRTLSGVTKVLMLTYTDNDEVIRTAIRNGAAGYLVHGTFTADELAAAVRDTVAGTNNPLSPAAVAALMAAVQGAEDRPAPPPRERSGGRTAAARPGHGLSAREAEVMDLIAQGRTNREIAERLFLTEKTVKNHVNRIFAKLGVTNRAAAIARWLGTAVEPR</sequence>
<dbReference type="InterPro" id="IPR000792">
    <property type="entry name" value="Tscrpt_reg_LuxR_C"/>
</dbReference>
<dbReference type="SMART" id="SM00421">
    <property type="entry name" value="HTH_LUXR"/>
    <property type="match status" value="1"/>
</dbReference>
<comment type="caution">
    <text evidence="7">The sequence shown here is derived from an EMBL/GenBank/DDBJ whole genome shotgun (WGS) entry which is preliminary data.</text>
</comment>
<dbReference type="Pfam" id="PF00196">
    <property type="entry name" value="GerE"/>
    <property type="match status" value="1"/>
</dbReference>
<dbReference type="PRINTS" id="PR00038">
    <property type="entry name" value="HTHLUXR"/>
</dbReference>
<organism evidence="7 8">
    <name type="scientific">Actinomadura miaoliensis</name>
    <dbReference type="NCBI Taxonomy" id="430685"/>
    <lineage>
        <taxon>Bacteria</taxon>
        <taxon>Bacillati</taxon>
        <taxon>Actinomycetota</taxon>
        <taxon>Actinomycetes</taxon>
        <taxon>Streptosporangiales</taxon>
        <taxon>Thermomonosporaceae</taxon>
        <taxon>Actinomadura</taxon>
    </lineage>
</organism>
<dbReference type="CDD" id="cd06170">
    <property type="entry name" value="LuxR_C_like"/>
    <property type="match status" value="1"/>
</dbReference>
<name>A0ABP7VFY3_9ACTN</name>
<dbReference type="InterPro" id="IPR016032">
    <property type="entry name" value="Sig_transdc_resp-reg_C-effctor"/>
</dbReference>
<dbReference type="RefSeq" id="WP_344944239.1">
    <property type="nucleotide sequence ID" value="NZ_BAAAZG010000010.1"/>
</dbReference>
<dbReference type="InterPro" id="IPR039420">
    <property type="entry name" value="WalR-like"/>
</dbReference>
<dbReference type="SUPFAM" id="SSF46894">
    <property type="entry name" value="C-terminal effector domain of the bipartite response regulators"/>
    <property type="match status" value="1"/>
</dbReference>
<dbReference type="PANTHER" id="PTHR43214:SF43">
    <property type="entry name" value="TWO-COMPONENT RESPONSE REGULATOR"/>
    <property type="match status" value="1"/>
</dbReference>
<evidence type="ECO:0000313" key="7">
    <source>
        <dbReference type="EMBL" id="GAA4066018.1"/>
    </source>
</evidence>
<dbReference type="EMBL" id="BAAAZG010000010">
    <property type="protein sequence ID" value="GAA4066018.1"/>
    <property type="molecule type" value="Genomic_DNA"/>
</dbReference>
<gene>
    <name evidence="7" type="ORF">GCM10022214_20330</name>
</gene>
<dbReference type="Gene3D" id="3.40.50.2300">
    <property type="match status" value="1"/>
</dbReference>
<feature type="domain" description="Response regulatory" evidence="6">
    <location>
        <begin position="25"/>
        <end position="138"/>
    </location>
</feature>
<dbReference type="Proteomes" id="UP001500683">
    <property type="component" value="Unassembled WGS sequence"/>
</dbReference>
<dbReference type="PROSITE" id="PS50110">
    <property type="entry name" value="RESPONSE_REGULATORY"/>
    <property type="match status" value="1"/>
</dbReference>
<dbReference type="InterPro" id="IPR001789">
    <property type="entry name" value="Sig_transdc_resp-reg_receiver"/>
</dbReference>
<reference evidence="8" key="1">
    <citation type="journal article" date="2019" name="Int. J. Syst. Evol. Microbiol.">
        <title>The Global Catalogue of Microorganisms (GCM) 10K type strain sequencing project: providing services to taxonomists for standard genome sequencing and annotation.</title>
        <authorList>
            <consortium name="The Broad Institute Genomics Platform"/>
            <consortium name="The Broad Institute Genome Sequencing Center for Infectious Disease"/>
            <person name="Wu L."/>
            <person name="Ma J."/>
        </authorList>
    </citation>
    <scope>NUCLEOTIDE SEQUENCE [LARGE SCALE GENOMIC DNA]</scope>
    <source>
        <strain evidence="8">JCM 16702</strain>
    </source>
</reference>
<feature type="region of interest" description="Disordered" evidence="4">
    <location>
        <begin position="1"/>
        <end position="21"/>
    </location>
</feature>
<dbReference type="SUPFAM" id="SSF52172">
    <property type="entry name" value="CheY-like"/>
    <property type="match status" value="1"/>
</dbReference>
<evidence type="ECO:0000256" key="4">
    <source>
        <dbReference type="SAM" id="MobiDB-lite"/>
    </source>
</evidence>
<accession>A0ABP7VFY3</accession>
<evidence type="ECO:0000313" key="8">
    <source>
        <dbReference type="Proteomes" id="UP001500683"/>
    </source>
</evidence>